<feature type="transmembrane region" description="Helical" evidence="8">
    <location>
        <begin position="87"/>
        <end position="108"/>
    </location>
</feature>
<feature type="region of interest" description="Disordered" evidence="7">
    <location>
        <begin position="478"/>
        <end position="499"/>
    </location>
</feature>
<comment type="caution">
    <text evidence="10">The sequence shown here is derived from an EMBL/GenBank/DDBJ whole genome shotgun (WGS) entry which is preliminary data.</text>
</comment>
<feature type="transmembrane region" description="Helical" evidence="8">
    <location>
        <begin position="20"/>
        <end position="43"/>
    </location>
</feature>
<keyword evidence="2" id="KW-0813">Transport</keyword>
<reference evidence="11" key="1">
    <citation type="journal article" date="2019" name="Int. J. Syst. Evol. Microbiol.">
        <title>The Global Catalogue of Microorganisms (GCM) 10K type strain sequencing project: providing services to taxonomists for standard genome sequencing and annotation.</title>
        <authorList>
            <consortium name="The Broad Institute Genomics Platform"/>
            <consortium name="The Broad Institute Genome Sequencing Center for Infectious Disease"/>
            <person name="Wu L."/>
            <person name="Ma J."/>
        </authorList>
    </citation>
    <scope>NUCLEOTIDE SEQUENCE [LARGE SCALE GENOMIC DNA]</scope>
    <source>
        <strain evidence="11">JCM 16961</strain>
    </source>
</reference>
<feature type="transmembrane region" description="Helical" evidence="8">
    <location>
        <begin position="199"/>
        <end position="222"/>
    </location>
</feature>
<evidence type="ECO:0000256" key="1">
    <source>
        <dbReference type="ARBA" id="ARBA00004141"/>
    </source>
</evidence>
<keyword evidence="3 8" id="KW-0812">Transmembrane</keyword>
<evidence type="ECO:0000256" key="7">
    <source>
        <dbReference type="SAM" id="MobiDB-lite"/>
    </source>
</evidence>
<evidence type="ECO:0000256" key="4">
    <source>
        <dbReference type="ARBA" id="ARBA00022970"/>
    </source>
</evidence>
<evidence type="ECO:0000256" key="3">
    <source>
        <dbReference type="ARBA" id="ARBA00022692"/>
    </source>
</evidence>
<feature type="transmembrane region" description="Helical" evidence="8">
    <location>
        <begin position="426"/>
        <end position="445"/>
    </location>
</feature>
<feature type="transmembrane region" description="Helical" evidence="8">
    <location>
        <begin position="49"/>
        <end position="67"/>
    </location>
</feature>
<feature type="transmembrane region" description="Helical" evidence="8">
    <location>
        <begin position="128"/>
        <end position="149"/>
    </location>
</feature>
<name>A0ABP7DUR8_9MICC</name>
<evidence type="ECO:0000256" key="6">
    <source>
        <dbReference type="ARBA" id="ARBA00023136"/>
    </source>
</evidence>
<dbReference type="Proteomes" id="UP001501536">
    <property type="component" value="Unassembled WGS sequence"/>
</dbReference>
<dbReference type="InterPro" id="IPR004841">
    <property type="entry name" value="AA-permease/SLC12A_dom"/>
</dbReference>
<evidence type="ECO:0000259" key="9">
    <source>
        <dbReference type="Pfam" id="PF00324"/>
    </source>
</evidence>
<evidence type="ECO:0000256" key="2">
    <source>
        <dbReference type="ARBA" id="ARBA00022448"/>
    </source>
</evidence>
<feature type="transmembrane region" description="Helical" evidence="8">
    <location>
        <begin position="357"/>
        <end position="382"/>
    </location>
</feature>
<evidence type="ECO:0000256" key="5">
    <source>
        <dbReference type="ARBA" id="ARBA00022989"/>
    </source>
</evidence>
<comment type="subcellular location">
    <subcellularLocation>
        <location evidence="1">Membrane</location>
        <topology evidence="1">Multi-pass membrane protein</topology>
    </subcellularLocation>
</comment>
<gene>
    <name evidence="10" type="ORF">GCM10022377_23880</name>
</gene>
<keyword evidence="6 8" id="KW-0472">Membrane</keyword>
<dbReference type="EMBL" id="BAABCJ010000006">
    <property type="protein sequence ID" value="GAA3709435.1"/>
    <property type="molecule type" value="Genomic_DNA"/>
</dbReference>
<dbReference type="RefSeq" id="WP_344884907.1">
    <property type="nucleotide sequence ID" value="NZ_BAABCJ010000006.1"/>
</dbReference>
<evidence type="ECO:0000313" key="11">
    <source>
        <dbReference type="Proteomes" id="UP001501536"/>
    </source>
</evidence>
<protein>
    <submittedName>
        <fullName evidence="10">Amino acid permease</fullName>
    </submittedName>
</protein>
<feature type="transmembrane region" description="Helical" evidence="8">
    <location>
        <begin position="330"/>
        <end position="351"/>
    </location>
</feature>
<feature type="domain" description="Amino acid permease/ SLC12A" evidence="9">
    <location>
        <begin position="20"/>
        <end position="449"/>
    </location>
</feature>
<feature type="transmembrane region" description="Helical" evidence="8">
    <location>
        <begin position="394"/>
        <end position="420"/>
    </location>
</feature>
<dbReference type="PIRSF" id="PIRSF006060">
    <property type="entry name" value="AA_transporter"/>
    <property type="match status" value="1"/>
</dbReference>
<feature type="compositionally biased region" description="Low complexity" evidence="7">
    <location>
        <begin position="478"/>
        <end position="493"/>
    </location>
</feature>
<keyword evidence="11" id="KW-1185">Reference proteome</keyword>
<organism evidence="10 11">
    <name type="scientific">Zhihengliuella alba</name>
    <dbReference type="NCBI Taxonomy" id="547018"/>
    <lineage>
        <taxon>Bacteria</taxon>
        <taxon>Bacillati</taxon>
        <taxon>Actinomycetota</taxon>
        <taxon>Actinomycetes</taxon>
        <taxon>Micrococcales</taxon>
        <taxon>Micrococcaceae</taxon>
        <taxon>Zhihengliuella</taxon>
    </lineage>
</organism>
<evidence type="ECO:0000313" key="10">
    <source>
        <dbReference type="EMBL" id="GAA3709435.1"/>
    </source>
</evidence>
<dbReference type="Gene3D" id="1.20.1740.10">
    <property type="entry name" value="Amino acid/polyamine transporter I"/>
    <property type="match status" value="1"/>
</dbReference>
<feature type="transmembrane region" description="Helical" evidence="8">
    <location>
        <begin position="243"/>
        <end position="265"/>
    </location>
</feature>
<dbReference type="Pfam" id="PF00324">
    <property type="entry name" value="AA_permease"/>
    <property type="match status" value="1"/>
</dbReference>
<dbReference type="PANTHER" id="PTHR43495">
    <property type="entry name" value="GABA PERMEASE"/>
    <property type="match status" value="1"/>
</dbReference>
<keyword evidence="4" id="KW-0029">Amino-acid transport</keyword>
<feature type="transmembrane region" description="Helical" evidence="8">
    <location>
        <begin position="161"/>
        <end position="179"/>
    </location>
</feature>
<feature type="transmembrane region" description="Helical" evidence="8">
    <location>
        <begin position="285"/>
        <end position="304"/>
    </location>
</feature>
<proteinExistence type="predicted"/>
<accession>A0ABP7DUR8</accession>
<dbReference type="PROSITE" id="PS00218">
    <property type="entry name" value="AMINO_ACID_PERMEASE_1"/>
    <property type="match status" value="1"/>
</dbReference>
<keyword evidence="5 8" id="KW-1133">Transmembrane helix</keyword>
<evidence type="ECO:0000256" key="8">
    <source>
        <dbReference type="SAM" id="Phobius"/>
    </source>
</evidence>
<dbReference type="PANTHER" id="PTHR43495:SF5">
    <property type="entry name" value="GAMMA-AMINOBUTYRIC ACID PERMEASE"/>
    <property type="match status" value="1"/>
</dbReference>
<dbReference type="InterPro" id="IPR004840">
    <property type="entry name" value="Amino_acid_permease_CS"/>
</dbReference>
<sequence length="499" mass="52084">MELLAEREQGLSRGLTGRQLSMIALGGAIGTGLFLGSKFAIGFAGPSVLVSYGIGGVIALLVMGALAEMTASHSTTGSFGAFAEHYIGPLAGFMVKYLYWSCIVLAVGTEVTAVGEYMQHWFPAVPPLVWVLAFSALLLGVNMMNVKVFGTLEYWLSATKVFAIVAFIVVAASLVFGGSESYGFHHYSSEGGFFSGGFTGVWFGVIVAIFSYLSIEMIAIAAGEAKDPGTAVKKAFKVTIVRLFLFYIATLALILAIAPVSALLAGGSPFVTVMQVAGLPFADSLLNFVLIVAALSAMNSQLYISTRMMFSLSRGGHAPRVFGALRRNGAPVNALLLSAAGVAVAAIVYAANPETGFTIMMALSMFGAMSTWMIIFVTHLFFRREHRRTGAALAYRLPFYPAGSLLGALLMLALLVTTLFTEEFRMTLIFGVPFAGLVVVAYFVMRRRSRGAGGPAGGPDVVASGAVPSAATGVTAGASPEAAATAAPEGVSAESVRGG</sequence>